<keyword evidence="3" id="KW-1185">Reference proteome</keyword>
<dbReference type="eggNOG" id="COG2945">
    <property type="taxonomic scope" value="Bacteria"/>
</dbReference>
<dbReference type="AlphaFoldDB" id="M1PLV4"/>
<dbReference type="PANTHER" id="PTHR42103:SF2">
    <property type="entry name" value="AB HYDROLASE-1 DOMAIN-CONTAINING PROTEIN"/>
    <property type="match status" value="1"/>
</dbReference>
<dbReference type="HOGENOM" id="CLU_086287_0_0_7"/>
<gene>
    <name evidence="2" type="ordered locus">UWK_00857</name>
</gene>
<dbReference type="Gene3D" id="3.40.50.1820">
    <property type="entry name" value="alpha/beta hydrolase"/>
    <property type="match status" value="1"/>
</dbReference>
<dbReference type="Pfam" id="PF00561">
    <property type="entry name" value="Abhydrolase_1"/>
    <property type="match status" value="1"/>
</dbReference>
<dbReference type="STRING" id="1167006.UWK_00857"/>
<feature type="domain" description="AB hydrolase-1" evidence="1">
    <location>
        <begin position="44"/>
        <end position="136"/>
    </location>
</feature>
<dbReference type="GO" id="GO:0016787">
    <property type="term" value="F:hydrolase activity"/>
    <property type="evidence" value="ECO:0007669"/>
    <property type="project" value="UniProtKB-KW"/>
</dbReference>
<dbReference type="KEGG" id="dsf:UWK_00857"/>
<dbReference type="PANTHER" id="PTHR42103">
    <property type="entry name" value="ALPHA/BETA-HYDROLASES SUPERFAMILY PROTEIN"/>
    <property type="match status" value="1"/>
</dbReference>
<dbReference type="RefSeq" id="WP_015403127.1">
    <property type="nucleotide sequence ID" value="NC_020304.1"/>
</dbReference>
<evidence type="ECO:0000313" key="3">
    <source>
        <dbReference type="Proteomes" id="UP000011721"/>
    </source>
</evidence>
<proteinExistence type="predicted"/>
<evidence type="ECO:0000313" key="2">
    <source>
        <dbReference type="EMBL" id="AGF77431.1"/>
    </source>
</evidence>
<organism evidence="2 3">
    <name type="scientific">Desulfocapsa sulfexigens (strain DSM 10523 / SB164P1)</name>
    <dbReference type="NCBI Taxonomy" id="1167006"/>
    <lineage>
        <taxon>Bacteria</taxon>
        <taxon>Pseudomonadati</taxon>
        <taxon>Thermodesulfobacteriota</taxon>
        <taxon>Desulfobulbia</taxon>
        <taxon>Desulfobulbales</taxon>
        <taxon>Desulfocapsaceae</taxon>
        <taxon>Desulfocapsa</taxon>
    </lineage>
</organism>
<reference evidence="3" key="1">
    <citation type="journal article" date="2013" name="Stand. Genomic Sci.">
        <title>Complete genome sequence of Desulfocapsa sulfexigens, a marine deltaproteobacterium specialized in disproportionating inorganic sulfur compounds.</title>
        <authorList>
            <person name="Finster K.W."/>
            <person name="Kjeldsen K.U."/>
            <person name="Kube M."/>
            <person name="Reinhardt R."/>
            <person name="Mussmann M."/>
            <person name="Amann R."/>
            <person name="Schreiber L."/>
        </authorList>
    </citation>
    <scope>NUCLEOTIDE SEQUENCE [LARGE SCALE GENOMIC DNA]</scope>
    <source>
        <strain evidence="3">DSM 10523 / SB164P1</strain>
    </source>
</reference>
<evidence type="ECO:0000259" key="1">
    <source>
        <dbReference type="Pfam" id="PF00561"/>
    </source>
</evidence>
<name>M1PLV4_DESSD</name>
<dbReference type="InterPro" id="IPR029058">
    <property type="entry name" value="AB_hydrolase_fold"/>
</dbReference>
<dbReference type="OrthoDB" id="9777090at2"/>
<dbReference type="InterPro" id="IPR000073">
    <property type="entry name" value="AB_hydrolase_1"/>
</dbReference>
<accession>M1PLV4</accession>
<dbReference type="EMBL" id="CP003985">
    <property type="protein sequence ID" value="AGF77431.1"/>
    <property type="molecule type" value="Genomic_DNA"/>
</dbReference>
<keyword evidence="2" id="KW-0378">Hydrolase</keyword>
<dbReference type="SUPFAM" id="SSF53474">
    <property type="entry name" value="alpha/beta-Hydrolases"/>
    <property type="match status" value="1"/>
</dbReference>
<protein>
    <submittedName>
        <fullName evidence="2">Putative hydrolase of the alpha/beta superfamily</fullName>
    </submittedName>
</protein>
<dbReference type="Proteomes" id="UP000011721">
    <property type="component" value="Chromosome"/>
</dbReference>
<sequence length="215" mass="24012">MSSHFSQDVSIPCMLGSLEGRLTYREENSGQPGVILCSPHPLLAGNMDNNVVSALAETLAYHFPVLSFNYRGVGKSFKAEPDLPLFEYWDRLDKQNDFSEIICDTEEVIRWSSRYFSNFHLVGYSFGSFIGLSALGTALSFSAITPPLGEHDFEPLRSVGCKTLLLFAENDNLLIQQKNNVTLHATIHEILGSDHFFLGREQEVAESIESFLLTV</sequence>